<proteinExistence type="predicted"/>
<gene>
    <name evidence="2" type="ORF">HMPREF1129_2165</name>
</gene>
<comment type="caution">
    <text evidence="2">The sequence shown here is derived from an EMBL/GenBank/DDBJ whole genome shotgun (WGS) entry which is preliminary data.</text>
</comment>
<reference evidence="2 3" key="1">
    <citation type="submission" date="2012-07" db="EMBL/GenBank/DDBJ databases">
        <authorList>
            <person name="Durkin A.S."/>
            <person name="McCorrison J."/>
            <person name="Torralba M."/>
            <person name="Gillis M."/>
            <person name="Methe B."/>
            <person name="Sutton G."/>
            <person name="Nelson K.E."/>
        </authorList>
    </citation>
    <scope>NUCLEOTIDE SEQUENCE [LARGE SCALE GENOMIC DNA]</scope>
    <source>
        <strain evidence="3">ATCC 12104 / DSM 43013 / CCUG 2238 / JCM 8349 / NCTC 10301 / Howell 279</strain>
    </source>
</reference>
<keyword evidence="1" id="KW-0812">Transmembrane</keyword>
<protein>
    <submittedName>
        <fullName evidence="2">Uncharacterized protein</fullName>
    </submittedName>
</protein>
<name>J3F544_ACTNH</name>
<keyword evidence="1" id="KW-0472">Membrane</keyword>
<evidence type="ECO:0000313" key="2">
    <source>
        <dbReference type="EMBL" id="EJN86077.1"/>
    </source>
</evidence>
<evidence type="ECO:0000256" key="1">
    <source>
        <dbReference type="SAM" id="Phobius"/>
    </source>
</evidence>
<accession>J3F544</accession>
<organism evidence="2 3">
    <name type="scientific">Actinomyces naeslundii (strain ATCC 12104 / DSM 43013 / CCUG 2238 / JCM 8349 / NCTC 10301 / Howell 279)</name>
    <dbReference type="NCBI Taxonomy" id="1115803"/>
    <lineage>
        <taxon>Bacteria</taxon>
        <taxon>Bacillati</taxon>
        <taxon>Actinomycetota</taxon>
        <taxon>Actinomycetes</taxon>
        <taxon>Actinomycetales</taxon>
        <taxon>Actinomycetaceae</taxon>
        <taxon>Actinomyces</taxon>
    </lineage>
</organism>
<dbReference type="EMBL" id="ALJK01000019">
    <property type="protein sequence ID" value="EJN86077.1"/>
    <property type="molecule type" value="Genomic_DNA"/>
</dbReference>
<evidence type="ECO:0000313" key="3">
    <source>
        <dbReference type="Proteomes" id="UP000007814"/>
    </source>
</evidence>
<dbReference type="PATRIC" id="fig|1115803.3.peg.210"/>
<keyword evidence="1" id="KW-1133">Transmembrane helix</keyword>
<feature type="transmembrane region" description="Helical" evidence="1">
    <location>
        <begin position="38"/>
        <end position="59"/>
    </location>
</feature>
<sequence>MHLPLSNPLRHVDPVTACAPYRPLQPSPDEHSRGHRTIITTIAVIVAILSLVAWFYVTISISDSSEKVRVTETGSGMTDPSPR</sequence>
<dbReference type="AlphaFoldDB" id="J3F544"/>
<dbReference type="Proteomes" id="UP000007814">
    <property type="component" value="Unassembled WGS sequence"/>
</dbReference>